<gene>
    <name evidence="1" type="ORF">PF008_g33316</name>
</gene>
<dbReference type="EMBL" id="QXFY01011987">
    <property type="protein sequence ID" value="KAE9259622.1"/>
    <property type="molecule type" value="Genomic_DNA"/>
</dbReference>
<dbReference type="Proteomes" id="UP000486351">
    <property type="component" value="Unassembled WGS sequence"/>
</dbReference>
<proteinExistence type="predicted"/>
<reference evidence="1 2" key="1">
    <citation type="submission" date="2018-09" db="EMBL/GenBank/DDBJ databases">
        <title>Genomic investigation of the strawberry pathogen Phytophthora fragariae indicates pathogenicity is determined by transcriptional variation in three key races.</title>
        <authorList>
            <person name="Adams T.M."/>
            <person name="Armitage A.D."/>
            <person name="Sobczyk M.K."/>
            <person name="Bates H.J."/>
            <person name="Dunwell J.M."/>
            <person name="Nellist C.F."/>
            <person name="Harrison R.J."/>
        </authorList>
    </citation>
    <scope>NUCLEOTIDE SEQUENCE [LARGE SCALE GENOMIC DNA]</scope>
    <source>
        <strain evidence="1 2">NOV-77</strain>
    </source>
</reference>
<protein>
    <submittedName>
        <fullName evidence="1">Uncharacterized protein</fullName>
    </submittedName>
</protein>
<accession>A0A6G0PX91</accession>
<evidence type="ECO:0000313" key="2">
    <source>
        <dbReference type="Proteomes" id="UP000486351"/>
    </source>
</evidence>
<evidence type="ECO:0000313" key="1">
    <source>
        <dbReference type="EMBL" id="KAE9259622.1"/>
    </source>
</evidence>
<organism evidence="1 2">
    <name type="scientific">Phytophthora fragariae</name>
    <dbReference type="NCBI Taxonomy" id="53985"/>
    <lineage>
        <taxon>Eukaryota</taxon>
        <taxon>Sar</taxon>
        <taxon>Stramenopiles</taxon>
        <taxon>Oomycota</taxon>
        <taxon>Peronosporomycetes</taxon>
        <taxon>Peronosporales</taxon>
        <taxon>Peronosporaceae</taxon>
        <taxon>Phytophthora</taxon>
    </lineage>
</organism>
<comment type="caution">
    <text evidence="1">The sequence shown here is derived from an EMBL/GenBank/DDBJ whole genome shotgun (WGS) entry which is preliminary data.</text>
</comment>
<sequence length="84" mass="9037">MVTMVVATLASGDTSSPSALQMEVAMALRKTRPESCTWPMEKGSELMSVNMSWWMALEKMTSLESAGMKAPNVGVAKPGVNSKR</sequence>
<dbReference type="AlphaFoldDB" id="A0A6G0PX91"/>
<name>A0A6G0PX91_9STRA</name>